<reference evidence="5 6" key="1">
    <citation type="submission" date="2016-10" db="EMBL/GenBank/DDBJ databases">
        <authorList>
            <person name="Varghese N."/>
            <person name="Submissions S."/>
        </authorList>
    </citation>
    <scope>NUCLEOTIDE SEQUENCE [LARGE SCALE GENOMIC DNA]</scope>
    <source>
        <strain evidence="5">KHGC19</strain>
        <strain evidence="3 6">WCP15</strain>
    </source>
</reference>
<comment type="similarity">
    <text evidence="1">Belongs to the DprA/Smf family.</text>
</comment>
<dbReference type="EMBL" id="FNWT01000006">
    <property type="protein sequence ID" value="SEH57530.1"/>
    <property type="molecule type" value="Genomic_DNA"/>
</dbReference>
<gene>
    <name evidence="4" type="ORF">SAMN05216446_0563</name>
    <name evidence="3" type="ORF">SAMN05216447_10618</name>
</gene>
<accession>A0A1H9NTC5</accession>
<dbReference type="SUPFAM" id="SSF102405">
    <property type="entry name" value="MCP/YpsA-like"/>
    <property type="match status" value="1"/>
</dbReference>
<dbReference type="GO" id="GO:0009294">
    <property type="term" value="P:DNA-mediated transformation"/>
    <property type="evidence" value="ECO:0007669"/>
    <property type="project" value="InterPro"/>
</dbReference>
<dbReference type="AlphaFoldDB" id="A0A1H9NTC5"/>
<evidence type="ECO:0000313" key="3">
    <source>
        <dbReference type="EMBL" id="SEH57530.1"/>
    </source>
</evidence>
<dbReference type="Proteomes" id="UP000199135">
    <property type="component" value="Unassembled WGS sequence"/>
</dbReference>
<keyword evidence="6" id="KW-1185">Reference proteome</keyword>
<feature type="domain" description="Smf/DprA SLOG" evidence="2">
    <location>
        <begin position="10"/>
        <end position="214"/>
    </location>
</feature>
<protein>
    <submittedName>
        <fullName evidence="4">DNA processing protein</fullName>
    </submittedName>
</protein>
<evidence type="ECO:0000259" key="2">
    <source>
        <dbReference type="Pfam" id="PF02481"/>
    </source>
</evidence>
<dbReference type="Gene3D" id="3.40.50.450">
    <property type="match status" value="1"/>
</dbReference>
<dbReference type="RefSeq" id="WP_078686763.1">
    <property type="nucleotide sequence ID" value="NZ_FNWT01000006.1"/>
</dbReference>
<dbReference type="PANTHER" id="PTHR43022">
    <property type="entry name" value="PROTEIN SMF"/>
    <property type="match status" value="1"/>
</dbReference>
<name>A0A1H9NTC5_9ACTN</name>
<dbReference type="InterPro" id="IPR057666">
    <property type="entry name" value="DrpA_SLOG"/>
</dbReference>
<proteinExistence type="inferred from homology"/>
<sequence length="303" mass="32157">MSANVPRCVIERGHDRYPASLLDMESPPEAIYVFGDPDSLCTETISIVGARRCTPYGCAVAEIAGRVSAESGITVVSGGAMGCDSMAARAALDAGGRTVVVSGCGADVVYPRTSRDVFERAVESGGAVVSLERWGSPPRKYAFPKRNLVIAALSPVTLICEAGEKSGTMSTALAASDLGRTLYAVPGSIFSAESQGTNRLIADGASPICSEHDLEACIALDYNRLRLAEERPCESETRIMSALVATPMRADDLARYVAEDVLTVLGTLADYEANGFVVRLRDGRYSASKDYLAMRDSIEHEAN</sequence>
<evidence type="ECO:0000313" key="5">
    <source>
        <dbReference type="Proteomes" id="UP000199128"/>
    </source>
</evidence>
<evidence type="ECO:0000313" key="6">
    <source>
        <dbReference type="Proteomes" id="UP000199135"/>
    </source>
</evidence>
<organism evidence="4 5">
    <name type="scientific">Parafannyhessea umbonata</name>
    <dbReference type="NCBI Taxonomy" id="604330"/>
    <lineage>
        <taxon>Bacteria</taxon>
        <taxon>Bacillati</taxon>
        <taxon>Actinomycetota</taxon>
        <taxon>Coriobacteriia</taxon>
        <taxon>Coriobacteriales</taxon>
        <taxon>Atopobiaceae</taxon>
        <taxon>Parafannyhessea</taxon>
    </lineage>
</organism>
<dbReference type="Pfam" id="PF02481">
    <property type="entry name" value="DNA_processg_A"/>
    <property type="match status" value="1"/>
</dbReference>
<reference evidence="4" key="2">
    <citation type="submission" date="2016-10" db="EMBL/GenBank/DDBJ databases">
        <authorList>
            <person name="de Groot N.N."/>
        </authorList>
    </citation>
    <scope>NUCLEOTIDE SEQUENCE [LARGE SCALE GENOMIC DNA]</scope>
    <source>
        <strain evidence="4">KHGC19</strain>
    </source>
</reference>
<evidence type="ECO:0000313" key="4">
    <source>
        <dbReference type="EMBL" id="SER39151.1"/>
    </source>
</evidence>
<evidence type="ECO:0000256" key="1">
    <source>
        <dbReference type="ARBA" id="ARBA00006525"/>
    </source>
</evidence>
<dbReference type="PANTHER" id="PTHR43022:SF1">
    <property type="entry name" value="PROTEIN SMF"/>
    <property type="match status" value="1"/>
</dbReference>
<dbReference type="EMBL" id="FOGP01000002">
    <property type="protein sequence ID" value="SER39151.1"/>
    <property type="molecule type" value="Genomic_DNA"/>
</dbReference>
<dbReference type="InterPro" id="IPR003488">
    <property type="entry name" value="DprA"/>
</dbReference>
<dbReference type="Proteomes" id="UP000199128">
    <property type="component" value="Unassembled WGS sequence"/>
</dbReference>